<dbReference type="Pfam" id="PF00535">
    <property type="entry name" value="Glycos_transf_2"/>
    <property type="match status" value="1"/>
</dbReference>
<evidence type="ECO:0000259" key="1">
    <source>
        <dbReference type="Pfam" id="PF00535"/>
    </source>
</evidence>
<dbReference type="AlphaFoldDB" id="A0A838WM34"/>
<protein>
    <submittedName>
        <fullName evidence="2">Glycosyltransferase family 2 protein</fullName>
    </submittedName>
</protein>
<dbReference type="Proteomes" id="UP000538075">
    <property type="component" value="Unassembled WGS sequence"/>
</dbReference>
<sequence length="366" mass="42464">MYISVIIPTRNRGSLLEKFLLSLKNQTLAIFNYEVIIVDNGSTDSTKSLVEKYIPIITNLKYIFEPNPGLHSGRHRGFLESQGEILVYGDDDIEAFPQWLETIYHSFQTNPEVAMMGGKNLPQFENQPPQWLEKMWQPNHLGEQIFGYLSILNLGEKIKFISPYYIFGCNFAIRRSVLEEAGGFHPDGMPQELIKYRGDGESHVSGYVEKKGYKALYHPDASVYHWVSNKRMSVDYLCLRAYNEGISHSYTKIRASLEKDHQNFDNRNYPASLIERVKGCCQKILNLGIKIRSNLSSSKEIDLELQNVREKIASAYQEGFNFHQEQIEKEPLLLEWVLRPHYWDYQLPNYGSCHFILEIRKPNPTQ</sequence>
<comment type="caution">
    <text evidence="2">The sequence shown here is derived from an EMBL/GenBank/DDBJ whole genome shotgun (WGS) entry which is preliminary data.</text>
</comment>
<dbReference type="PANTHER" id="PTHR43685:SF3">
    <property type="entry name" value="SLR2126 PROTEIN"/>
    <property type="match status" value="1"/>
</dbReference>
<proteinExistence type="predicted"/>
<evidence type="ECO:0000313" key="3">
    <source>
        <dbReference type="Proteomes" id="UP000538075"/>
    </source>
</evidence>
<evidence type="ECO:0000313" key="2">
    <source>
        <dbReference type="EMBL" id="MBA4465220.1"/>
    </source>
</evidence>
<dbReference type="GO" id="GO:0016740">
    <property type="term" value="F:transferase activity"/>
    <property type="evidence" value="ECO:0007669"/>
    <property type="project" value="UniProtKB-KW"/>
</dbReference>
<dbReference type="EMBL" id="VDFG01000336">
    <property type="protein sequence ID" value="MBA4465220.1"/>
    <property type="molecule type" value="Genomic_DNA"/>
</dbReference>
<dbReference type="InterPro" id="IPR029044">
    <property type="entry name" value="Nucleotide-diphossugar_trans"/>
</dbReference>
<dbReference type="SUPFAM" id="SSF53448">
    <property type="entry name" value="Nucleotide-diphospho-sugar transferases"/>
    <property type="match status" value="1"/>
</dbReference>
<feature type="domain" description="Glycosyltransferase 2-like" evidence="1">
    <location>
        <begin position="4"/>
        <end position="180"/>
    </location>
</feature>
<dbReference type="InterPro" id="IPR001173">
    <property type="entry name" value="Glyco_trans_2-like"/>
</dbReference>
<reference evidence="2 3" key="1">
    <citation type="journal article" date="2020" name="J. Appl. Phycol.">
        <title>Morphological changes and genome evolution in Raphidiopsis raciborskii CS-506 after 23 years in culture.</title>
        <authorList>
            <person name="Willis A."/>
            <person name="Bent S.J."/>
            <person name="Jameson I.D."/>
        </authorList>
    </citation>
    <scope>NUCLEOTIDE SEQUENCE [LARGE SCALE GENOMIC DNA]</scope>
    <source>
        <strain evidence="2 3">CS-506_A</strain>
    </source>
</reference>
<dbReference type="PANTHER" id="PTHR43685">
    <property type="entry name" value="GLYCOSYLTRANSFERASE"/>
    <property type="match status" value="1"/>
</dbReference>
<dbReference type="CDD" id="cd00761">
    <property type="entry name" value="Glyco_tranf_GTA_type"/>
    <property type="match status" value="1"/>
</dbReference>
<keyword evidence="2" id="KW-0808">Transferase</keyword>
<gene>
    <name evidence="2" type="ORF">FHK98_05385</name>
</gene>
<organism evidence="2 3">
    <name type="scientific">Cylindrospermopsis raciborskii CS-506_A</name>
    <dbReference type="NCBI Taxonomy" id="2585140"/>
    <lineage>
        <taxon>Bacteria</taxon>
        <taxon>Bacillati</taxon>
        <taxon>Cyanobacteriota</taxon>
        <taxon>Cyanophyceae</taxon>
        <taxon>Nostocales</taxon>
        <taxon>Aphanizomenonaceae</taxon>
        <taxon>Cylindrospermopsis</taxon>
    </lineage>
</organism>
<accession>A0A838WM34</accession>
<name>A0A838WM34_9CYAN</name>
<dbReference type="Gene3D" id="3.90.550.10">
    <property type="entry name" value="Spore Coat Polysaccharide Biosynthesis Protein SpsA, Chain A"/>
    <property type="match status" value="1"/>
</dbReference>
<dbReference type="InterPro" id="IPR050834">
    <property type="entry name" value="Glycosyltransf_2"/>
</dbReference>